<feature type="region of interest" description="Disordered" evidence="1">
    <location>
        <begin position="583"/>
        <end position="634"/>
    </location>
</feature>
<dbReference type="InParanoid" id="A0A078ALE4"/>
<dbReference type="AlphaFoldDB" id="A0A078ALE4"/>
<feature type="compositionally biased region" description="Basic and acidic residues" evidence="1">
    <location>
        <begin position="609"/>
        <end position="623"/>
    </location>
</feature>
<evidence type="ECO:0000256" key="1">
    <source>
        <dbReference type="SAM" id="MobiDB-lite"/>
    </source>
</evidence>
<accession>A0A078ALE4</accession>
<dbReference type="EMBL" id="CCKQ01011158">
    <property type="protein sequence ID" value="CDW82696.1"/>
    <property type="molecule type" value="Genomic_DNA"/>
</dbReference>
<evidence type="ECO:0000313" key="3">
    <source>
        <dbReference type="Proteomes" id="UP000039865"/>
    </source>
</evidence>
<feature type="region of interest" description="Disordered" evidence="1">
    <location>
        <begin position="1"/>
        <end position="53"/>
    </location>
</feature>
<sequence>MQGGVASVIRLKKQKPSDDVRNLFDRKTYHKEDDDEEKNGSHSPRINSNKNLFASTTADYGKDLYEDDDDYKNAKASKMRIVHDDENVQAAIELRNQKQKHTDFFFKLAELKERIEVYNEVFRSKKPRYLHNESRALKLEEQAKAQRDNLGSRSQTPGGDHKKGKFRSNHKDPKNKKHGQHNAHELRSPSKMETDTQKHTNNHDENENQINEVGEDEEQNSPRVAEIQDINDAIESMSNGGHSRQLNSASVPPIMTKSHNSLPADDSKMKSQLPKIAQTEKRINTQYKQSIEKAIENQKKQDQQTSHRLNAIEKKMPPLMPTQNQKSIKFSTLYHNNPNSQSLTRTNEGGQQQNTFNRLMNKSQSVHQNLILKTQNSAHNLNTLQSIDKSGDQKQQLTKEGKTLLQSNSYADFKSIFKKEGAAKILSSGLPIQSAKNTSKDRSLLMKSIYETNLFKEQFQTLQNHHTTKRGSVNGPFGKQLKETHQKRKKAKSPSPILDQQDNEENTNDLNQDQQQVNQHQAKIKNQSPKMKKLPPVSSQSKLTFNGLALATSQSQPYFLYNQNTQNMIYQAQSNLTSNQNAFGKMKKSKSKKRGQRKSTQLVSSDNLSADKHQTAQGFHDDGEAQPQNEQNLD</sequence>
<feature type="compositionally biased region" description="Polar residues" evidence="1">
    <location>
        <begin position="41"/>
        <end position="53"/>
    </location>
</feature>
<keyword evidence="3" id="KW-1185">Reference proteome</keyword>
<dbReference type="Proteomes" id="UP000039865">
    <property type="component" value="Unassembled WGS sequence"/>
</dbReference>
<evidence type="ECO:0000313" key="2">
    <source>
        <dbReference type="EMBL" id="CDW82696.1"/>
    </source>
</evidence>
<feature type="region of interest" description="Disordered" evidence="1">
    <location>
        <begin position="129"/>
        <end position="222"/>
    </location>
</feature>
<organism evidence="2 3">
    <name type="scientific">Stylonychia lemnae</name>
    <name type="common">Ciliate</name>
    <dbReference type="NCBI Taxonomy" id="5949"/>
    <lineage>
        <taxon>Eukaryota</taxon>
        <taxon>Sar</taxon>
        <taxon>Alveolata</taxon>
        <taxon>Ciliophora</taxon>
        <taxon>Intramacronucleata</taxon>
        <taxon>Spirotrichea</taxon>
        <taxon>Stichotrichia</taxon>
        <taxon>Sporadotrichida</taxon>
        <taxon>Oxytrichidae</taxon>
        <taxon>Stylonychinae</taxon>
        <taxon>Stylonychia</taxon>
    </lineage>
</organism>
<proteinExistence type="predicted"/>
<feature type="compositionally biased region" description="Low complexity" evidence="1">
    <location>
        <begin position="508"/>
        <end position="521"/>
    </location>
</feature>
<feature type="compositionally biased region" description="Basic and acidic residues" evidence="1">
    <location>
        <begin position="15"/>
        <end position="32"/>
    </location>
</feature>
<feature type="compositionally biased region" description="Basic and acidic residues" evidence="1">
    <location>
        <begin position="182"/>
        <end position="206"/>
    </location>
</feature>
<name>A0A078ALE4_STYLE</name>
<gene>
    <name evidence="2" type="primary">Contig2591.g2784</name>
    <name evidence="2" type="ORF">STYLEM_11729</name>
</gene>
<feature type="compositionally biased region" description="Basic residues" evidence="1">
    <location>
        <begin position="585"/>
        <end position="597"/>
    </location>
</feature>
<reference evidence="2 3" key="1">
    <citation type="submission" date="2014-06" db="EMBL/GenBank/DDBJ databases">
        <authorList>
            <person name="Swart Estienne"/>
        </authorList>
    </citation>
    <scope>NUCLEOTIDE SEQUENCE [LARGE SCALE GENOMIC DNA]</scope>
    <source>
        <strain evidence="2 3">130c</strain>
    </source>
</reference>
<feature type="compositionally biased region" description="Basic residues" evidence="1">
    <location>
        <begin position="162"/>
        <end position="181"/>
    </location>
</feature>
<protein>
    <submittedName>
        <fullName evidence="2">Uncharacterized protein</fullName>
    </submittedName>
</protein>
<feature type="region of interest" description="Disordered" evidence="1">
    <location>
        <begin position="465"/>
        <end position="539"/>
    </location>
</feature>
<feature type="compositionally biased region" description="Basic and acidic residues" evidence="1">
    <location>
        <begin position="130"/>
        <end position="147"/>
    </location>
</feature>